<dbReference type="NCBIfam" id="NF033516">
    <property type="entry name" value="transpos_IS3"/>
    <property type="match status" value="1"/>
</dbReference>
<dbReference type="InterPro" id="IPR036388">
    <property type="entry name" value="WH-like_DNA-bd_sf"/>
</dbReference>
<dbReference type="RefSeq" id="WP_213681791.1">
    <property type="nucleotide sequence ID" value="NZ_CP074572.1"/>
</dbReference>
<accession>A0ABX8DFJ0</accession>
<dbReference type="InterPro" id="IPR048020">
    <property type="entry name" value="Transpos_IS3"/>
</dbReference>
<dbReference type="Proteomes" id="UP000676428">
    <property type="component" value="Chromosome"/>
</dbReference>
<dbReference type="PROSITE" id="PS50994">
    <property type="entry name" value="INTEGRASE"/>
    <property type="match status" value="1"/>
</dbReference>
<sequence>MATSTNSSRKRTQRDYTLAFKLGVVERVEKGEMTYKQAQQRFGIQGKTTVLVWLRKHGRLDWSKPFQHPLMPNSKETPSQTIKRLERELAEEKLRNQILNGMVDIMDNEYGAGLRKKLLIRYVWQAKTQREINLAAACRAASISRQSVYQAVARMESRRAELSVIKDWVLYWRKYMPRLGTRKLYSLIKPKLVEHDIKLGRDGFFTYLRREGLLVKPKKSYTKTTFSKHWMKKHPNLLKVEGLHDAEHVLVSDITYLESDQGVHYLSLVTDAVSRKIVGHHLSTDMKADSVVKALKMAVRDKRYIANAVYHSDRGVQYCSAVYQDELIANHIQPSMTDGYDCYQNALAERVNGILKQEFFLYRCKTLEELKILVRESIAIYNEMRPHLSLDMATPNQVHNRKGQLRELA</sequence>
<proteinExistence type="predicted"/>
<evidence type="ECO:0000313" key="2">
    <source>
        <dbReference type="EMBL" id="QVK23150.1"/>
    </source>
</evidence>
<dbReference type="InterPro" id="IPR050900">
    <property type="entry name" value="Transposase_IS3/IS150/IS904"/>
</dbReference>
<keyword evidence="3" id="KW-1185">Reference proteome</keyword>
<dbReference type="Gene3D" id="3.30.420.10">
    <property type="entry name" value="Ribonuclease H-like superfamily/Ribonuclease H"/>
    <property type="match status" value="1"/>
</dbReference>
<feature type="domain" description="Integrase catalytic" evidence="1">
    <location>
        <begin position="231"/>
        <end position="403"/>
    </location>
</feature>
<evidence type="ECO:0000259" key="1">
    <source>
        <dbReference type="PROSITE" id="PS50994"/>
    </source>
</evidence>
<reference evidence="2 3" key="1">
    <citation type="journal article" date="2012" name="Int. J. Syst. Evol. Microbiol.">
        <title>Shewanella dokdonensis sp. nov., isolated from seawater.</title>
        <authorList>
            <person name="Sung H.R."/>
            <person name="Yoon J.H."/>
            <person name="Ghim S.Y."/>
        </authorList>
    </citation>
    <scope>NUCLEOTIDE SEQUENCE [LARGE SCALE GENOMIC DNA]</scope>
    <source>
        <strain evidence="2 3">DSM 23626</strain>
    </source>
</reference>
<dbReference type="InterPro" id="IPR009057">
    <property type="entry name" value="Homeodomain-like_sf"/>
</dbReference>
<dbReference type="Pfam" id="PF00665">
    <property type="entry name" value="rve"/>
    <property type="match status" value="1"/>
</dbReference>
<protein>
    <submittedName>
        <fullName evidence="2">IS3 family transposase</fullName>
    </submittedName>
</protein>
<name>A0ABX8DFJ0_9GAMM</name>
<dbReference type="InterPro" id="IPR036397">
    <property type="entry name" value="RNaseH_sf"/>
</dbReference>
<gene>
    <name evidence="2" type="ORF">KHX94_19070</name>
</gene>
<dbReference type="PANTHER" id="PTHR46889">
    <property type="entry name" value="TRANSPOSASE INSF FOR INSERTION SEQUENCE IS3B-RELATED"/>
    <property type="match status" value="1"/>
</dbReference>
<evidence type="ECO:0000313" key="3">
    <source>
        <dbReference type="Proteomes" id="UP000676428"/>
    </source>
</evidence>
<dbReference type="SUPFAM" id="SSF46689">
    <property type="entry name" value="Homeodomain-like"/>
    <property type="match status" value="1"/>
</dbReference>
<organism evidence="2 3">
    <name type="scientific">Shewanella dokdonensis</name>
    <dbReference type="NCBI Taxonomy" id="712036"/>
    <lineage>
        <taxon>Bacteria</taxon>
        <taxon>Pseudomonadati</taxon>
        <taxon>Pseudomonadota</taxon>
        <taxon>Gammaproteobacteria</taxon>
        <taxon>Alteromonadales</taxon>
        <taxon>Shewanellaceae</taxon>
        <taxon>Shewanella</taxon>
    </lineage>
</organism>
<dbReference type="Gene3D" id="1.10.10.10">
    <property type="entry name" value="Winged helix-like DNA-binding domain superfamily/Winged helix DNA-binding domain"/>
    <property type="match status" value="1"/>
</dbReference>
<dbReference type="SUPFAM" id="SSF53098">
    <property type="entry name" value="Ribonuclease H-like"/>
    <property type="match status" value="1"/>
</dbReference>
<dbReference type="PANTHER" id="PTHR46889:SF5">
    <property type="entry name" value="INTEGRASE PROTEIN"/>
    <property type="match status" value="1"/>
</dbReference>
<dbReference type="EMBL" id="CP074572">
    <property type="protein sequence ID" value="QVK23150.1"/>
    <property type="molecule type" value="Genomic_DNA"/>
</dbReference>
<dbReference type="InterPro" id="IPR012337">
    <property type="entry name" value="RNaseH-like_sf"/>
</dbReference>
<dbReference type="InterPro" id="IPR001584">
    <property type="entry name" value="Integrase_cat-core"/>
</dbReference>